<feature type="transmembrane region" description="Helical" evidence="5">
    <location>
        <begin position="92"/>
        <end position="114"/>
    </location>
</feature>
<gene>
    <name evidence="6" type="ORF">PFISCL1PPCAC_10992</name>
</gene>
<dbReference type="EMBL" id="BTSY01000003">
    <property type="protein sequence ID" value="GMT19695.1"/>
    <property type="molecule type" value="Genomic_DNA"/>
</dbReference>
<evidence type="ECO:0000256" key="4">
    <source>
        <dbReference type="ARBA" id="ARBA00023136"/>
    </source>
</evidence>
<dbReference type="InterPro" id="IPR005178">
    <property type="entry name" value="Ostalpha/TMEM184C"/>
</dbReference>
<feature type="transmembrane region" description="Helical" evidence="5">
    <location>
        <begin position="56"/>
        <end position="80"/>
    </location>
</feature>
<dbReference type="Pfam" id="PF03619">
    <property type="entry name" value="Solute_trans_a"/>
    <property type="match status" value="1"/>
</dbReference>
<dbReference type="Proteomes" id="UP001432322">
    <property type="component" value="Unassembled WGS sequence"/>
</dbReference>
<feature type="non-terminal residue" evidence="6">
    <location>
        <position position="1"/>
    </location>
</feature>
<reference evidence="6" key="1">
    <citation type="submission" date="2023-10" db="EMBL/GenBank/DDBJ databases">
        <title>Genome assembly of Pristionchus species.</title>
        <authorList>
            <person name="Yoshida K."/>
            <person name="Sommer R.J."/>
        </authorList>
    </citation>
    <scope>NUCLEOTIDE SEQUENCE</scope>
    <source>
        <strain evidence="6">RS5133</strain>
    </source>
</reference>
<accession>A0AAV5VNY6</accession>
<evidence type="ECO:0000256" key="5">
    <source>
        <dbReference type="SAM" id="Phobius"/>
    </source>
</evidence>
<comment type="subcellular location">
    <subcellularLocation>
        <location evidence="1">Membrane</location>
        <topology evidence="1">Multi-pass membrane protein</topology>
    </subcellularLocation>
</comment>
<feature type="transmembrane region" description="Helical" evidence="5">
    <location>
        <begin position="126"/>
        <end position="144"/>
    </location>
</feature>
<evidence type="ECO:0008006" key="8">
    <source>
        <dbReference type="Google" id="ProtNLM"/>
    </source>
</evidence>
<keyword evidence="4 5" id="KW-0472">Membrane</keyword>
<name>A0AAV5VNY6_9BILA</name>
<dbReference type="GO" id="GO:0016020">
    <property type="term" value="C:membrane"/>
    <property type="evidence" value="ECO:0007669"/>
    <property type="project" value="UniProtKB-SubCell"/>
</dbReference>
<dbReference type="SMART" id="SM01417">
    <property type="entry name" value="Solute_trans_a"/>
    <property type="match status" value="1"/>
</dbReference>
<comment type="caution">
    <text evidence="6">The sequence shown here is derived from an EMBL/GenBank/DDBJ whole genome shotgun (WGS) entry which is preliminary data.</text>
</comment>
<dbReference type="PANTHER" id="PTHR23423">
    <property type="entry name" value="ORGANIC SOLUTE TRANSPORTER-RELATED"/>
    <property type="match status" value="1"/>
</dbReference>
<protein>
    <recommendedName>
        <fullName evidence="8">G protein-coupled receptor</fullName>
    </recommendedName>
</protein>
<sequence length="404" mass="45339">RSSPILTVTMADLVTSTEIYNLTTPAGGFDTCVGAKFMSYPKALDFLFTIYYYNTVFAYVLSVGCALYVGVFAFFLKLMYECWKIKDENIRGDIILCLTLPLIVSTTSLVSAMFPRASTQMTTFGVTYMMFSLWRALALIFRLYGDSPHMSTVMTNTGTSVKLNVIPLCCCCCLPGIPPTLKNINVFKYLVLQTPLIRLTVLAAIDVIRTEGHCDYTPETKILNLVDSISTTISLYASSVFVTASQENLNRYKVGMLMRGVTLTQTIYNLQRLVFERLSTTQLVFPDKYFDTVDGEGAFVIEARVQADFWYNILMVLWLNLISILFFVFMRPSQSELFTMEKIPIAHVDTHGLFPHLRSIANSVVTVNGGVKGDQSAKGSINEGYTHDDKVSINMDLLHVNEHY</sequence>
<evidence type="ECO:0000313" key="6">
    <source>
        <dbReference type="EMBL" id="GMT19695.1"/>
    </source>
</evidence>
<dbReference type="AlphaFoldDB" id="A0AAV5VNY6"/>
<evidence type="ECO:0000256" key="2">
    <source>
        <dbReference type="ARBA" id="ARBA00022692"/>
    </source>
</evidence>
<keyword evidence="3 5" id="KW-1133">Transmembrane helix</keyword>
<organism evidence="6 7">
    <name type="scientific">Pristionchus fissidentatus</name>
    <dbReference type="NCBI Taxonomy" id="1538716"/>
    <lineage>
        <taxon>Eukaryota</taxon>
        <taxon>Metazoa</taxon>
        <taxon>Ecdysozoa</taxon>
        <taxon>Nematoda</taxon>
        <taxon>Chromadorea</taxon>
        <taxon>Rhabditida</taxon>
        <taxon>Rhabditina</taxon>
        <taxon>Diplogasteromorpha</taxon>
        <taxon>Diplogasteroidea</taxon>
        <taxon>Neodiplogasteridae</taxon>
        <taxon>Pristionchus</taxon>
    </lineage>
</organism>
<keyword evidence="7" id="KW-1185">Reference proteome</keyword>
<evidence type="ECO:0000313" key="7">
    <source>
        <dbReference type="Proteomes" id="UP001432322"/>
    </source>
</evidence>
<feature type="transmembrane region" description="Helical" evidence="5">
    <location>
        <begin position="309"/>
        <end position="330"/>
    </location>
</feature>
<evidence type="ECO:0000256" key="3">
    <source>
        <dbReference type="ARBA" id="ARBA00022989"/>
    </source>
</evidence>
<evidence type="ECO:0000256" key="1">
    <source>
        <dbReference type="ARBA" id="ARBA00004141"/>
    </source>
</evidence>
<keyword evidence="2 5" id="KW-0812">Transmembrane</keyword>
<proteinExistence type="predicted"/>